<accession>A0AAD9G1B3</accession>
<dbReference type="Pfam" id="PF03184">
    <property type="entry name" value="DDE_1"/>
    <property type="match status" value="1"/>
</dbReference>
<name>A0AAD9G1B3_9STRA</name>
<keyword evidence="3" id="KW-1185">Reference proteome</keyword>
<evidence type="ECO:0000313" key="2">
    <source>
        <dbReference type="EMBL" id="KAK1930063.1"/>
    </source>
</evidence>
<dbReference type="EMBL" id="JASMQC010000041">
    <property type="protein sequence ID" value="KAK1930063.1"/>
    <property type="molecule type" value="Genomic_DNA"/>
</dbReference>
<protein>
    <recommendedName>
        <fullName evidence="1">DDE-1 domain-containing protein</fullName>
    </recommendedName>
</protein>
<organism evidence="2 3">
    <name type="scientific">Phytophthora citrophthora</name>
    <dbReference type="NCBI Taxonomy" id="4793"/>
    <lineage>
        <taxon>Eukaryota</taxon>
        <taxon>Sar</taxon>
        <taxon>Stramenopiles</taxon>
        <taxon>Oomycota</taxon>
        <taxon>Peronosporomycetes</taxon>
        <taxon>Peronosporales</taxon>
        <taxon>Peronosporaceae</taxon>
        <taxon>Phytophthora</taxon>
    </lineage>
</organism>
<sequence length="300" mass="34156">MNLNNSLLQLPTMRDAMHTNAERLRAVDTVTDGNTAVAAAFESKCHQITLYRWTKRRDEIADSVQTSTVILPGRQRPKVTFPGHETSLLEWVAEMRKGKMSVRLEPSFLEGWSERAAVEYLRRYRVRNNLSIRRITHKGRRKRSELQCVADDFGHAMRHNLEVSGILASIVFFNMNQTSIYIDMNPKTTTTFRGERDVDVIQGMSENSFRASVFLCASAKGAKLPAFIVFAGAEGGPIHCELQNNELHKKKSCIDCPKNAYCDQRIMLGWIQEVWLPSVTYCRLLLLDSLKVHKMAPVRA</sequence>
<comment type="caution">
    <text evidence="2">The sequence shown here is derived from an EMBL/GenBank/DDBJ whole genome shotgun (WGS) entry which is preliminary data.</text>
</comment>
<dbReference type="Proteomes" id="UP001259832">
    <property type="component" value="Unassembled WGS sequence"/>
</dbReference>
<proteinExistence type="predicted"/>
<dbReference type="AlphaFoldDB" id="A0AAD9G1B3"/>
<gene>
    <name evidence="2" type="ORF">P3T76_014297</name>
</gene>
<dbReference type="GO" id="GO:0003676">
    <property type="term" value="F:nucleic acid binding"/>
    <property type="evidence" value="ECO:0007669"/>
    <property type="project" value="InterPro"/>
</dbReference>
<evidence type="ECO:0000259" key="1">
    <source>
        <dbReference type="Pfam" id="PF03184"/>
    </source>
</evidence>
<reference evidence="2" key="1">
    <citation type="submission" date="2023-08" db="EMBL/GenBank/DDBJ databases">
        <title>Reference Genome Resource for the Citrus Pathogen Phytophthora citrophthora.</title>
        <authorList>
            <person name="Moller H."/>
            <person name="Coetzee B."/>
            <person name="Rose L.J."/>
            <person name="Van Niekerk J.M."/>
        </authorList>
    </citation>
    <scope>NUCLEOTIDE SEQUENCE</scope>
    <source>
        <strain evidence="2">STE-U-9442</strain>
    </source>
</reference>
<dbReference type="InterPro" id="IPR004875">
    <property type="entry name" value="DDE_SF_endonuclease_dom"/>
</dbReference>
<feature type="domain" description="DDE-1" evidence="1">
    <location>
        <begin position="210"/>
        <end position="295"/>
    </location>
</feature>
<evidence type="ECO:0000313" key="3">
    <source>
        <dbReference type="Proteomes" id="UP001259832"/>
    </source>
</evidence>